<dbReference type="Gene3D" id="3.40.30.10">
    <property type="entry name" value="Glutaredoxin"/>
    <property type="match status" value="1"/>
</dbReference>
<reference evidence="2 3" key="1">
    <citation type="submission" date="2021-02" db="EMBL/GenBank/DDBJ databases">
        <authorList>
            <person name="Jung H.S."/>
            <person name="Chun B.H."/>
            <person name="Jeon C.O."/>
        </authorList>
    </citation>
    <scope>NUCLEOTIDE SEQUENCE [LARGE SCALE GENOMIC DNA]</scope>
    <source>
        <strain evidence="2 3">LMG 25203</strain>
    </source>
</reference>
<sequence length="149" mass="17824">MKKYIIGIVIVIISFIIVQTFRFNYNGRDINEFKFYDLNHTELKLQEVFDSKNNKLILYIIPDCESCTVKFQSIIRDKKYSNYQFIIISVGLKNFDFKKFYNKNLSMYNVSFLIDFNNTFYRDFGLGFTEEFPTLVSYSYSNGIFKKIN</sequence>
<accession>A0ABS2D0P4</accession>
<dbReference type="Proteomes" id="UP000759529">
    <property type="component" value="Unassembled WGS sequence"/>
</dbReference>
<gene>
    <name evidence="2" type="ORF">H9X54_015940</name>
</gene>
<comment type="caution">
    <text evidence="2">The sequence shown here is derived from an EMBL/GenBank/DDBJ whole genome shotgun (WGS) entry which is preliminary data.</text>
</comment>
<name>A0ABS2D0P4_9FLAO</name>
<evidence type="ECO:0000313" key="2">
    <source>
        <dbReference type="EMBL" id="MBM6500782.1"/>
    </source>
</evidence>
<dbReference type="RefSeq" id="WP_187656045.1">
    <property type="nucleotide sequence ID" value="NZ_JACSOD020000508.1"/>
</dbReference>
<proteinExistence type="predicted"/>
<dbReference type="EMBL" id="JACSOD020000508">
    <property type="protein sequence ID" value="MBM6500782.1"/>
    <property type="molecule type" value="Genomic_DNA"/>
</dbReference>
<evidence type="ECO:0008006" key="4">
    <source>
        <dbReference type="Google" id="ProtNLM"/>
    </source>
</evidence>
<evidence type="ECO:0000313" key="3">
    <source>
        <dbReference type="Proteomes" id="UP000759529"/>
    </source>
</evidence>
<keyword evidence="1" id="KW-0472">Membrane</keyword>
<keyword evidence="3" id="KW-1185">Reference proteome</keyword>
<evidence type="ECO:0000256" key="1">
    <source>
        <dbReference type="SAM" id="Phobius"/>
    </source>
</evidence>
<keyword evidence="1" id="KW-1133">Transmembrane helix</keyword>
<organism evidence="2 3">
    <name type="scientific">Flavobacterium macrobrachii</name>
    <dbReference type="NCBI Taxonomy" id="591204"/>
    <lineage>
        <taxon>Bacteria</taxon>
        <taxon>Pseudomonadati</taxon>
        <taxon>Bacteroidota</taxon>
        <taxon>Flavobacteriia</taxon>
        <taxon>Flavobacteriales</taxon>
        <taxon>Flavobacteriaceae</taxon>
        <taxon>Flavobacterium</taxon>
    </lineage>
</organism>
<protein>
    <recommendedName>
        <fullName evidence="4">AhpC/TSA family protein</fullName>
    </recommendedName>
</protein>
<keyword evidence="1" id="KW-0812">Transmembrane</keyword>
<feature type="transmembrane region" description="Helical" evidence="1">
    <location>
        <begin position="6"/>
        <end position="25"/>
    </location>
</feature>
<dbReference type="SUPFAM" id="SSF52833">
    <property type="entry name" value="Thioredoxin-like"/>
    <property type="match status" value="1"/>
</dbReference>
<dbReference type="InterPro" id="IPR036249">
    <property type="entry name" value="Thioredoxin-like_sf"/>
</dbReference>